<name>A0A2G4EZ56_9CYAN</name>
<accession>A0A2G4EZ56</accession>
<evidence type="ECO:0000256" key="1">
    <source>
        <dbReference type="SAM" id="Phobius"/>
    </source>
</evidence>
<keyword evidence="1" id="KW-1133">Transmembrane helix</keyword>
<keyword evidence="1" id="KW-0812">Transmembrane</keyword>
<protein>
    <submittedName>
        <fullName evidence="2">DUF3859 domain-containing protein</fullName>
    </submittedName>
</protein>
<keyword evidence="3" id="KW-1185">Reference proteome</keyword>
<reference evidence="2" key="1">
    <citation type="submission" date="2017-10" db="EMBL/GenBank/DDBJ databases">
        <title>Draft genome sequence of the planktic cyanobacteria Tychonema bourrellyi isolated from alpine lentic freshwater.</title>
        <authorList>
            <person name="Tett A."/>
            <person name="Armanini F."/>
            <person name="Asnicar F."/>
            <person name="Boscaini A."/>
            <person name="Pasolli E."/>
            <person name="Zolfo M."/>
            <person name="Donati C."/>
            <person name="Salmaso N."/>
            <person name="Segata N."/>
        </authorList>
    </citation>
    <scope>NUCLEOTIDE SEQUENCE</scope>
    <source>
        <strain evidence="2">FEM_GT703</strain>
    </source>
</reference>
<evidence type="ECO:0000313" key="3">
    <source>
        <dbReference type="Proteomes" id="UP000226442"/>
    </source>
</evidence>
<comment type="caution">
    <text evidence="2">The sequence shown here is derived from an EMBL/GenBank/DDBJ whole genome shotgun (WGS) entry which is preliminary data.</text>
</comment>
<dbReference type="Proteomes" id="UP000226442">
    <property type="component" value="Unassembled WGS sequence"/>
</dbReference>
<keyword evidence="1" id="KW-0472">Membrane</keyword>
<dbReference type="RefSeq" id="WP_096829176.1">
    <property type="nucleotide sequence ID" value="NZ_NXIB02000077.1"/>
</dbReference>
<dbReference type="OrthoDB" id="529787at2"/>
<proteinExistence type="predicted"/>
<gene>
    <name evidence="2" type="ORF">CP500_014075</name>
</gene>
<dbReference type="AlphaFoldDB" id="A0A2G4EZ56"/>
<evidence type="ECO:0000313" key="2">
    <source>
        <dbReference type="EMBL" id="PHX54791.1"/>
    </source>
</evidence>
<organism evidence="2 3">
    <name type="scientific">Tychonema bourrellyi FEM_GT703</name>
    <dbReference type="NCBI Taxonomy" id="2040638"/>
    <lineage>
        <taxon>Bacteria</taxon>
        <taxon>Bacillati</taxon>
        <taxon>Cyanobacteriota</taxon>
        <taxon>Cyanophyceae</taxon>
        <taxon>Oscillatoriophycideae</taxon>
        <taxon>Oscillatoriales</taxon>
        <taxon>Microcoleaceae</taxon>
        <taxon>Tychonema</taxon>
    </lineage>
</organism>
<dbReference type="EMBL" id="NXIB02000077">
    <property type="protein sequence ID" value="PHX54791.1"/>
    <property type="molecule type" value="Genomic_DNA"/>
</dbReference>
<sequence length="207" mass="23467">METRLTQTQLAQVVAEIDKLSQQRELELAPDQVREILRELNLPDELLEDAIAQMHRREALEKQQRRYRWIAIASTAVVISAIAMGVLFGQNRQQQNAQVVATEDRIALSKKGGDSLTQVNRQINPRIYYQVTLKNAPIGNQLSLQCDWTNPSGNIVHQSKYQTRTIDTAVWNTYCFYDLGSASPPGNWEVRMSLDGRAIGSEPFVVK</sequence>
<feature type="transmembrane region" description="Helical" evidence="1">
    <location>
        <begin position="67"/>
        <end position="88"/>
    </location>
</feature>